<dbReference type="GO" id="GO:0004181">
    <property type="term" value="F:metallocarboxypeptidase activity"/>
    <property type="evidence" value="ECO:0007669"/>
    <property type="project" value="InterPro"/>
</dbReference>
<protein>
    <submittedName>
        <fullName evidence="9">Zinc carboxypeptidase</fullName>
    </submittedName>
</protein>
<keyword evidence="10" id="KW-1185">Reference proteome</keyword>
<feature type="chain" id="PRO_5012534952" evidence="7">
    <location>
        <begin position="20"/>
        <end position="937"/>
    </location>
</feature>
<organism evidence="9 10">
    <name type="scientific">Sphingomonas mucosissima</name>
    <dbReference type="NCBI Taxonomy" id="370959"/>
    <lineage>
        <taxon>Bacteria</taxon>
        <taxon>Pseudomonadati</taxon>
        <taxon>Pseudomonadota</taxon>
        <taxon>Alphaproteobacteria</taxon>
        <taxon>Sphingomonadales</taxon>
        <taxon>Sphingomonadaceae</taxon>
        <taxon>Sphingomonas</taxon>
    </lineage>
</organism>
<gene>
    <name evidence="9" type="ORF">SPMU_07670</name>
</gene>
<dbReference type="Pfam" id="PF00246">
    <property type="entry name" value="Peptidase_M14"/>
    <property type="match status" value="1"/>
</dbReference>
<evidence type="ECO:0000256" key="7">
    <source>
        <dbReference type="SAM" id="SignalP"/>
    </source>
</evidence>
<dbReference type="AlphaFoldDB" id="A0A245ZRS0"/>
<keyword evidence="9" id="KW-0121">Carboxypeptidase</keyword>
<dbReference type="PANTHER" id="PTHR11705">
    <property type="entry name" value="PROTEASE FAMILY M14 CARBOXYPEPTIDASE A,B"/>
    <property type="match status" value="1"/>
</dbReference>
<dbReference type="Gene3D" id="3.40.630.10">
    <property type="entry name" value="Zn peptidases"/>
    <property type="match status" value="1"/>
</dbReference>
<evidence type="ECO:0000256" key="5">
    <source>
        <dbReference type="ARBA" id="ARBA00022833"/>
    </source>
</evidence>
<dbReference type="EMBL" id="NBBJ01000001">
    <property type="protein sequence ID" value="OWK32437.1"/>
    <property type="molecule type" value="Genomic_DNA"/>
</dbReference>
<keyword evidence="3" id="KW-0645">Protease</keyword>
<proteinExistence type="inferred from homology"/>
<keyword evidence="7" id="KW-0732">Signal</keyword>
<keyword evidence="4" id="KW-0378">Hydrolase</keyword>
<keyword evidence="5" id="KW-0862">Zinc</keyword>
<dbReference type="InterPro" id="IPR029062">
    <property type="entry name" value="Class_I_gatase-like"/>
</dbReference>
<dbReference type="PANTHER" id="PTHR11705:SF143">
    <property type="entry name" value="SLL0236 PROTEIN"/>
    <property type="match status" value="1"/>
</dbReference>
<comment type="cofactor">
    <cofactor evidence="1">
        <name>Zn(2+)</name>
        <dbReference type="ChEBI" id="CHEBI:29105"/>
    </cofactor>
</comment>
<dbReference type="GO" id="GO:0006508">
    <property type="term" value="P:proteolysis"/>
    <property type="evidence" value="ECO:0007669"/>
    <property type="project" value="UniProtKB-KW"/>
</dbReference>
<dbReference type="GO" id="GO:0008270">
    <property type="term" value="F:zinc ion binding"/>
    <property type="evidence" value="ECO:0007669"/>
    <property type="project" value="InterPro"/>
</dbReference>
<evidence type="ECO:0000256" key="3">
    <source>
        <dbReference type="ARBA" id="ARBA00022670"/>
    </source>
</evidence>
<evidence type="ECO:0000256" key="2">
    <source>
        <dbReference type="ARBA" id="ARBA00005988"/>
    </source>
</evidence>
<dbReference type="SUPFAM" id="SSF53187">
    <property type="entry name" value="Zn-dependent exopeptidases"/>
    <property type="match status" value="1"/>
</dbReference>
<comment type="caution">
    <text evidence="9">The sequence shown here is derived from an EMBL/GenBank/DDBJ whole genome shotgun (WGS) entry which is preliminary data.</text>
</comment>
<feature type="domain" description="Peptidase M14" evidence="8">
    <location>
        <begin position="49"/>
        <end position="325"/>
    </location>
</feature>
<comment type="similarity">
    <text evidence="2">Belongs to the peptidase M14 family.</text>
</comment>
<dbReference type="GO" id="GO:0005615">
    <property type="term" value="C:extracellular space"/>
    <property type="evidence" value="ECO:0007669"/>
    <property type="project" value="TreeGrafter"/>
</dbReference>
<reference evidence="9 10" key="1">
    <citation type="submission" date="2017-03" db="EMBL/GenBank/DDBJ databases">
        <title>Genome sequence of Sphingomonas mucosissima DSM 17494.</title>
        <authorList>
            <person name="Poehlein A."/>
            <person name="Wuebbeler J.H."/>
            <person name="Steinbuechel A."/>
            <person name="Daniel R."/>
        </authorList>
    </citation>
    <scope>NUCLEOTIDE SEQUENCE [LARGE SCALE GENOMIC DNA]</scope>
    <source>
        <strain evidence="9 10">DSM 17494</strain>
    </source>
</reference>
<evidence type="ECO:0000256" key="1">
    <source>
        <dbReference type="ARBA" id="ARBA00001947"/>
    </source>
</evidence>
<dbReference type="SMART" id="SM00631">
    <property type="entry name" value="Zn_pept"/>
    <property type="match status" value="1"/>
</dbReference>
<accession>A0A245ZRS0</accession>
<keyword evidence="6" id="KW-0482">Metalloprotease</keyword>
<evidence type="ECO:0000259" key="8">
    <source>
        <dbReference type="SMART" id="SM00631"/>
    </source>
</evidence>
<dbReference type="CDD" id="cd06240">
    <property type="entry name" value="M14-like"/>
    <property type="match status" value="1"/>
</dbReference>
<name>A0A245ZRS0_9SPHN</name>
<feature type="signal peptide" evidence="7">
    <location>
        <begin position="1"/>
        <end position="19"/>
    </location>
</feature>
<evidence type="ECO:0000256" key="6">
    <source>
        <dbReference type="ARBA" id="ARBA00023049"/>
    </source>
</evidence>
<dbReference type="Proteomes" id="UP000197783">
    <property type="component" value="Unassembled WGS sequence"/>
</dbReference>
<evidence type="ECO:0000313" key="10">
    <source>
        <dbReference type="Proteomes" id="UP000197783"/>
    </source>
</evidence>
<dbReference type="InterPro" id="IPR000834">
    <property type="entry name" value="Peptidase_M14"/>
</dbReference>
<evidence type="ECO:0000256" key="4">
    <source>
        <dbReference type="ARBA" id="ARBA00022801"/>
    </source>
</evidence>
<sequence length="937" mass="101886">MHALMLTATALSMTMGSLAMPVSVATAQSRSITDPAAVFKAKPGSDYFLANYKQVSEWLERVAQESDRMKLVSIGKTAEGREQYIAIISSPENIRQLDKYRGISQQLAFAKGLNDAQAKALSEQGKAVVLIDAGLHATEVVNAQSHVQLIHEMLTRNDAETTRILNDTIGLYVFANPDGLDLVANWYMRPADKLKRNTNTIPVLYQKYVGHDNNRDSYASHQPETTNMNRLAYREWYPQILYNQHQTGPVGTVVFIPPFRDPYNFNNEPLVIAGTDAVGTAMHERLLAQGKAGSVSRSGAPYSTWFNGGIRTIGYFHNQIGILTEIIGSPTPMEIPLVPAKQQAGQDAYMPIAPQKWHFQQSIDYVKEMSRAILDYASRNRETVLYNRYVMGRNQIKLGSEDSWIVTPKRIDAVKTAAEAMKKQGEGSALDDLAGYDTRAIVPSSLYKDVLQDPKYRAPRAFVIPADKQADLPTTVAFLNSLIKTGVEVEQAPTAFSYGGKRYAAGSYVVRADQAFRPHVLDMFEPQDHPQDFAYPGGPPIRPYDITGYTLAYQMNVTFDRLQDGAPAHFPVVADVISTPPAGKLTGSGAGGYVVSHATNNSFILTNRLLKAGAEVHWLKQGVTVGGEQLAPGALWIPARGAASGIVQSAVQSLGIDAVAVAAKPAGETIKLKPVRIGLVDHYGGSMASGWNRWIFEKYEFPYTVVYPQELDKGGLNAKYDVLVFQSDVLGREGRPPQKQPAPADLPAEWRMALGHVTPEKTLPQLASFAKAGGTVIAVGNATRLGPELGLPVYNALTTADASGRRTPLPSTKFYVPGSVLEAKVDPTDPLAYGVPATLDVFYNNNPTYAFAPGAPGVRRVAWFASDDPLRSGWAWGQKALNSTATVIDGTLGKGHVYLLANEVTQRGQPYASFKFLFNAALYGPTQAGVSTAAADD</sequence>
<evidence type="ECO:0000313" key="9">
    <source>
        <dbReference type="EMBL" id="OWK32437.1"/>
    </source>
</evidence>
<dbReference type="SUPFAM" id="SSF52317">
    <property type="entry name" value="Class I glutamine amidotransferase-like"/>
    <property type="match status" value="1"/>
</dbReference>